<dbReference type="InterPro" id="IPR014756">
    <property type="entry name" value="Ig_E-set"/>
</dbReference>
<name>A0A6A5SRB6_9PLEO</name>
<dbReference type="SUPFAM" id="SSF81296">
    <property type="entry name" value="E set domains"/>
    <property type="match status" value="1"/>
</dbReference>
<dbReference type="InterPro" id="IPR014752">
    <property type="entry name" value="Arrestin-like_C"/>
</dbReference>
<evidence type="ECO:0000256" key="1">
    <source>
        <dbReference type="SAM" id="MobiDB-lite"/>
    </source>
</evidence>
<dbReference type="Gene3D" id="2.60.40.640">
    <property type="match status" value="1"/>
</dbReference>
<feature type="compositionally biased region" description="Polar residues" evidence="1">
    <location>
        <begin position="428"/>
        <end position="439"/>
    </location>
</feature>
<gene>
    <name evidence="2" type="ORF">EJ02DRAFT_144652</name>
</gene>
<accession>A0A6A5SRB6</accession>
<feature type="compositionally biased region" description="Basic and acidic residues" evidence="1">
    <location>
        <begin position="385"/>
        <end position="394"/>
    </location>
</feature>
<evidence type="ECO:0000313" key="3">
    <source>
        <dbReference type="Proteomes" id="UP000800038"/>
    </source>
</evidence>
<dbReference type="InterPro" id="IPR050357">
    <property type="entry name" value="Arrestin_domain-protein"/>
</dbReference>
<evidence type="ECO:0008006" key="4">
    <source>
        <dbReference type="Google" id="ProtNLM"/>
    </source>
</evidence>
<dbReference type="Proteomes" id="UP000800038">
    <property type="component" value="Unassembled WGS sequence"/>
</dbReference>
<dbReference type="PANTHER" id="PTHR11188">
    <property type="entry name" value="ARRESTIN DOMAIN CONTAINING PROTEIN"/>
    <property type="match status" value="1"/>
</dbReference>
<feature type="region of interest" description="Disordered" evidence="1">
    <location>
        <begin position="381"/>
        <end position="454"/>
    </location>
</feature>
<dbReference type="PANTHER" id="PTHR11188:SF161">
    <property type="entry name" value="PH-RESPONSE REGULATOR PROTEIN PALF_RIM8"/>
    <property type="match status" value="1"/>
</dbReference>
<dbReference type="GO" id="GO:0005829">
    <property type="term" value="C:cytosol"/>
    <property type="evidence" value="ECO:0007669"/>
    <property type="project" value="TreeGrafter"/>
</dbReference>
<dbReference type="EMBL" id="ML976027">
    <property type="protein sequence ID" value="KAF1943195.1"/>
    <property type="molecule type" value="Genomic_DNA"/>
</dbReference>
<protein>
    <recommendedName>
        <fullName evidence="4">Arrestin-like N-terminal domain-containing protein</fullName>
    </recommendedName>
</protein>
<dbReference type="GO" id="GO:0070086">
    <property type="term" value="P:ubiquitin-dependent endocytosis"/>
    <property type="evidence" value="ECO:0007669"/>
    <property type="project" value="TreeGrafter"/>
</dbReference>
<dbReference type="OrthoDB" id="2333384at2759"/>
<dbReference type="AlphaFoldDB" id="A0A6A5SRB6"/>
<dbReference type="GO" id="GO:0005886">
    <property type="term" value="C:plasma membrane"/>
    <property type="evidence" value="ECO:0007669"/>
    <property type="project" value="TreeGrafter"/>
</dbReference>
<organism evidence="2 3">
    <name type="scientific">Clathrospora elynae</name>
    <dbReference type="NCBI Taxonomy" id="706981"/>
    <lineage>
        <taxon>Eukaryota</taxon>
        <taxon>Fungi</taxon>
        <taxon>Dikarya</taxon>
        <taxon>Ascomycota</taxon>
        <taxon>Pezizomycotina</taxon>
        <taxon>Dothideomycetes</taxon>
        <taxon>Pleosporomycetidae</taxon>
        <taxon>Pleosporales</taxon>
        <taxon>Diademaceae</taxon>
        <taxon>Clathrospora</taxon>
    </lineage>
</organism>
<feature type="compositionally biased region" description="Low complexity" evidence="1">
    <location>
        <begin position="404"/>
        <end position="424"/>
    </location>
</feature>
<keyword evidence="3" id="KW-1185">Reference proteome</keyword>
<sequence length="454" mass="51321">MTVSALRVIVDGDSNKEYRRGDKVTGRVILVVEEQAEVDSLKVVFAGSCVTKTTRPLHVYGNTDASPRCNYEEMIRIFVHEKELVPHSTLGPKKYSWMFEFVFPELTEQRYKRLVRGANYPREPHALPPSFQLKTSVPGGAAQISYFVQARLILSGSKETKRCKHTLRYHPIPPVDILRDAKAIPTILYGQIWKPTKEKKASWKAIRQMLSGVSMSSSPRIVPTLHHPTQIAPGQHIPLSLSLFNSRDPLNHAQRECIMDSFTVTISTYSTTICGHSMTHPEDVVSKHVTCIAKTNMNKPIPFNQTRNLTSDFRLIDDMECVPTFKTYTITRRYALGVIIGIKFNDQHFTIRSNISLEILPRMPCELLPAPLEERENVDQLPRYTPREPEREFAPPDYDSTCALSRTPSSSKSLSLPGSRSSDLFSGASRQSTAASTPVSEMEQPRYERVMVQT</sequence>
<dbReference type="GO" id="GO:0031625">
    <property type="term" value="F:ubiquitin protein ligase binding"/>
    <property type="evidence" value="ECO:0007669"/>
    <property type="project" value="TreeGrafter"/>
</dbReference>
<feature type="compositionally biased region" description="Basic and acidic residues" evidence="1">
    <location>
        <begin position="443"/>
        <end position="454"/>
    </location>
</feature>
<dbReference type="CDD" id="cd22952">
    <property type="entry name" value="ART10-like"/>
    <property type="match status" value="1"/>
</dbReference>
<proteinExistence type="predicted"/>
<dbReference type="GO" id="GO:0030674">
    <property type="term" value="F:protein-macromolecule adaptor activity"/>
    <property type="evidence" value="ECO:0007669"/>
    <property type="project" value="TreeGrafter"/>
</dbReference>
<evidence type="ECO:0000313" key="2">
    <source>
        <dbReference type="EMBL" id="KAF1943195.1"/>
    </source>
</evidence>
<reference evidence="2" key="1">
    <citation type="journal article" date="2020" name="Stud. Mycol.">
        <title>101 Dothideomycetes genomes: a test case for predicting lifestyles and emergence of pathogens.</title>
        <authorList>
            <person name="Haridas S."/>
            <person name="Albert R."/>
            <person name="Binder M."/>
            <person name="Bloem J."/>
            <person name="Labutti K."/>
            <person name="Salamov A."/>
            <person name="Andreopoulos B."/>
            <person name="Baker S."/>
            <person name="Barry K."/>
            <person name="Bills G."/>
            <person name="Bluhm B."/>
            <person name="Cannon C."/>
            <person name="Castanera R."/>
            <person name="Culley D."/>
            <person name="Daum C."/>
            <person name="Ezra D."/>
            <person name="Gonzalez J."/>
            <person name="Henrissat B."/>
            <person name="Kuo A."/>
            <person name="Liang C."/>
            <person name="Lipzen A."/>
            <person name="Lutzoni F."/>
            <person name="Magnuson J."/>
            <person name="Mondo S."/>
            <person name="Nolan M."/>
            <person name="Ohm R."/>
            <person name="Pangilinan J."/>
            <person name="Park H.-J."/>
            <person name="Ramirez L."/>
            <person name="Alfaro M."/>
            <person name="Sun H."/>
            <person name="Tritt A."/>
            <person name="Yoshinaga Y."/>
            <person name="Zwiers L.-H."/>
            <person name="Turgeon B."/>
            <person name="Goodwin S."/>
            <person name="Spatafora J."/>
            <person name="Crous P."/>
            <person name="Grigoriev I."/>
        </authorList>
    </citation>
    <scope>NUCLEOTIDE SEQUENCE</scope>
    <source>
        <strain evidence="2">CBS 161.51</strain>
    </source>
</reference>